<keyword evidence="1" id="KW-1133">Transmembrane helix</keyword>
<feature type="transmembrane region" description="Helical" evidence="1">
    <location>
        <begin position="187"/>
        <end position="207"/>
    </location>
</feature>
<feature type="transmembrane region" description="Helical" evidence="1">
    <location>
        <begin position="227"/>
        <end position="248"/>
    </location>
</feature>
<dbReference type="EMBL" id="JARKIF010000014">
    <property type="protein sequence ID" value="KAJ7623296.1"/>
    <property type="molecule type" value="Genomic_DNA"/>
</dbReference>
<keyword evidence="1" id="KW-0812">Transmembrane</keyword>
<keyword evidence="1" id="KW-0472">Membrane</keyword>
<evidence type="ECO:0000313" key="2">
    <source>
        <dbReference type="EMBL" id="KAJ7623296.1"/>
    </source>
</evidence>
<gene>
    <name evidence="2" type="ORF">FB45DRAFT_925195</name>
</gene>
<feature type="transmembrane region" description="Helical" evidence="1">
    <location>
        <begin position="163"/>
        <end position="180"/>
    </location>
</feature>
<accession>A0AAD7FJ84</accession>
<feature type="transmembrane region" description="Helical" evidence="1">
    <location>
        <begin position="45"/>
        <end position="67"/>
    </location>
</feature>
<reference evidence="2" key="1">
    <citation type="submission" date="2023-03" db="EMBL/GenBank/DDBJ databases">
        <title>Massive genome expansion in bonnet fungi (Mycena s.s.) driven by repeated elements and novel gene families across ecological guilds.</title>
        <authorList>
            <consortium name="Lawrence Berkeley National Laboratory"/>
            <person name="Harder C.B."/>
            <person name="Miyauchi S."/>
            <person name="Viragh M."/>
            <person name="Kuo A."/>
            <person name="Thoen E."/>
            <person name="Andreopoulos B."/>
            <person name="Lu D."/>
            <person name="Skrede I."/>
            <person name="Drula E."/>
            <person name="Henrissat B."/>
            <person name="Morin E."/>
            <person name="Kohler A."/>
            <person name="Barry K."/>
            <person name="LaButti K."/>
            <person name="Morin E."/>
            <person name="Salamov A."/>
            <person name="Lipzen A."/>
            <person name="Mereny Z."/>
            <person name="Hegedus B."/>
            <person name="Baldrian P."/>
            <person name="Stursova M."/>
            <person name="Weitz H."/>
            <person name="Taylor A."/>
            <person name="Grigoriev I.V."/>
            <person name="Nagy L.G."/>
            <person name="Martin F."/>
            <person name="Kauserud H."/>
        </authorList>
    </citation>
    <scope>NUCLEOTIDE SEQUENCE</scope>
    <source>
        <strain evidence="2">9284</strain>
    </source>
</reference>
<comment type="caution">
    <text evidence="2">The sequence shown here is derived from an EMBL/GenBank/DDBJ whole genome shotgun (WGS) entry which is preliminary data.</text>
</comment>
<keyword evidence="3" id="KW-1185">Reference proteome</keyword>
<evidence type="ECO:0000256" key="1">
    <source>
        <dbReference type="SAM" id="Phobius"/>
    </source>
</evidence>
<feature type="transmembrane region" description="Helical" evidence="1">
    <location>
        <begin position="126"/>
        <end position="148"/>
    </location>
</feature>
<feature type="non-terminal residue" evidence="2">
    <location>
        <position position="373"/>
    </location>
</feature>
<dbReference type="Proteomes" id="UP001221142">
    <property type="component" value="Unassembled WGS sequence"/>
</dbReference>
<name>A0AAD7FJ84_9AGAR</name>
<organism evidence="2 3">
    <name type="scientific">Roridomyces roridus</name>
    <dbReference type="NCBI Taxonomy" id="1738132"/>
    <lineage>
        <taxon>Eukaryota</taxon>
        <taxon>Fungi</taxon>
        <taxon>Dikarya</taxon>
        <taxon>Basidiomycota</taxon>
        <taxon>Agaricomycotina</taxon>
        <taxon>Agaricomycetes</taxon>
        <taxon>Agaricomycetidae</taxon>
        <taxon>Agaricales</taxon>
        <taxon>Marasmiineae</taxon>
        <taxon>Mycenaceae</taxon>
        <taxon>Roridomyces</taxon>
    </lineage>
</organism>
<dbReference type="AlphaFoldDB" id="A0AAD7FJ84"/>
<protein>
    <submittedName>
        <fullName evidence="2">Uncharacterized protein</fullName>
    </submittedName>
</protein>
<evidence type="ECO:0000313" key="3">
    <source>
        <dbReference type="Proteomes" id="UP001221142"/>
    </source>
</evidence>
<sequence length="373" mass="42296">WPLEFLLLGFPPQSNVRKDASFYAWPSHAFLEPTSTSFHVPRPTFHLVAISCSATFVAGLLACALLLRKLNRYLHKPAPAVLSKETIRRIHKTAFRAPFLIPDDDGGGDDTFPALPFAKDPIKQSLFIFWLFVLAIGCLLLYILRAYWVPALYKRVASEHRRLSWTLTLILSAVLANLSAQFMRFIFFIWPIFHSALMTAQWAVFTLCLDPPFAAHLRVTRVPLPRLVDRSAALVSSTISALCGYRLISSRVARIYMLALKSLLVEFPQRVARTYATVAKTSSFPMSWGWWLTSQILVFVLRGDSSWTRPKLVTLVGPSLLVCGHALYKYNRVVVPPRTALQLALEPILQTQRRLAVETAEIHRILIKMERRA</sequence>
<proteinExistence type="predicted"/>